<evidence type="ECO:0000256" key="1">
    <source>
        <dbReference type="SAM" id="MobiDB-lite"/>
    </source>
</evidence>
<dbReference type="RefSeq" id="XP_453115.1">
    <property type="nucleotide sequence ID" value="XM_453115.1"/>
</dbReference>
<dbReference type="PaxDb" id="284590-Q6CSH4"/>
<feature type="compositionally biased region" description="Polar residues" evidence="1">
    <location>
        <begin position="134"/>
        <end position="147"/>
    </location>
</feature>
<dbReference type="AlphaFoldDB" id="Q6CSH4"/>
<evidence type="ECO:0000313" key="4">
    <source>
        <dbReference type="Proteomes" id="UP000000598"/>
    </source>
</evidence>
<keyword evidence="2" id="KW-0472">Membrane</keyword>
<evidence type="ECO:0000313" key="3">
    <source>
        <dbReference type="EMBL" id="CAH00211.1"/>
    </source>
</evidence>
<keyword evidence="2" id="KW-0812">Transmembrane</keyword>
<feature type="region of interest" description="Disordered" evidence="1">
    <location>
        <begin position="68"/>
        <end position="147"/>
    </location>
</feature>
<keyword evidence="2" id="KW-1133">Transmembrane helix</keyword>
<dbReference type="InParanoid" id="Q6CSH4"/>
<dbReference type="OMA" id="QTWETRI"/>
<accession>Q6CSH4</accession>
<feature type="transmembrane region" description="Helical" evidence="2">
    <location>
        <begin position="202"/>
        <end position="224"/>
    </location>
</feature>
<protein>
    <submittedName>
        <fullName evidence="3">KLLA0D01001p</fullName>
    </submittedName>
</protein>
<evidence type="ECO:0000256" key="2">
    <source>
        <dbReference type="SAM" id="Phobius"/>
    </source>
</evidence>
<feature type="compositionally biased region" description="Basic residues" evidence="1">
    <location>
        <begin position="124"/>
        <end position="133"/>
    </location>
</feature>
<gene>
    <name evidence="3" type="ORF">KLLA0_D01001g</name>
</gene>
<dbReference type="GeneID" id="2893100"/>
<keyword evidence="4" id="KW-1185">Reference proteome</keyword>
<dbReference type="Proteomes" id="UP000000598">
    <property type="component" value="Chromosome D"/>
</dbReference>
<dbReference type="HOGENOM" id="CLU_1209993_0_0_1"/>
<proteinExistence type="predicted"/>
<dbReference type="KEGG" id="kla:KLLA0_D01001g"/>
<name>Q6CSH4_KLULA</name>
<sequence>MSEYGNIPYPIKDLDSFTLSEETRPTYDKLNTQQGKVNLQHNSAGQIKSDKTLPKLSNLKDKFKIRNNKYLRSASSPEKEERDKQQNTIVIVTDDEEPEKQTVQQDIYQEYIPSRIHTTGRESSKHRKIKLTNRRSANPQRQSESIGTIVTQSTPIPVSSNIDQPSILNTFSSSLKSVFDYVDTVIDVRFPLLISYRRHVKIMLIVIFILQVNWYIELLIILIARSVYQ</sequence>
<reference evidence="3 4" key="1">
    <citation type="journal article" date="2004" name="Nature">
        <title>Genome evolution in yeasts.</title>
        <authorList>
            <consortium name="Genolevures"/>
            <person name="Dujon B."/>
            <person name="Sherman D."/>
            <person name="Fischer G."/>
            <person name="Durrens P."/>
            <person name="Casaregola S."/>
            <person name="Lafontaine I."/>
            <person name="de Montigny J."/>
            <person name="Marck C."/>
            <person name="Neuveglise C."/>
            <person name="Talla E."/>
            <person name="Goffard N."/>
            <person name="Frangeul L."/>
            <person name="Aigle M."/>
            <person name="Anthouard V."/>
            <person name="Babour A."/>
            <person name="Barbe V."/>
            <person name="Barnay S."/>
            <person name="Blanchin S."/>
            <person name="Beckerich J.M."/>
            <person name="Beyne E."/>
            <person name="Bleykasten C."/>
            <person name="Boisrame A."/>
            <person name="Boyer J."/>
            <person name="Cattolico L."/>
            <person name="Confanioleri F."/>
            <person name="de Daruvar A."/>
            <person name="Despons L."/>
            <person name="Fabre E."/>
            <person name="Fairhead C."/>
            <person name="Ferry-Dumazet H."/>
            <person name="Groppi A."/>
            <person name="Hantraye F."/>
            <person name="Hennequin C."/>
            <person name="Jauniaux N."/>
            <person name="Joyet P."/>
            <person name="Kachouri R."/>
            <person name="Kerrest A."/>
            <person name="Koszul R."/>
            <person name="Lemaire M."/>
            <person name="Lesur I."/>
            <person name="Ma L."/>
            <person name="Muller H."/>
            <person name="Nicaud J.M."/>
            <person name="Nikolski M."/>
            <person name="Oztas S."/>
            <person name="Ozier-Kalogeropoulos O."/>
            <person name="Pellenz S."/>
            <person name="Potier S."/>
            <person name="Richard G.F."/>
            <person name="Straub M.L."/>
            <person name="Suleau A."/>
            <person name="Swennene D."/>
            <person name="Tekaia F."/>
            <person name="Wesolowski-Louvel M."/>
            <person name="Westhof E."/>
            <person name="Wirth B."/>
            <person name="Zeniou-Meyer M."/>
            <person name="Zivanovic I."/>
            <person name="Bolotin-Fukuhara M."/>
            <person name="Thierry A."/>
            <person name="Bouchier C."/>
            <person name="Caudron B."/>
            <person name="Scarpelli C."/>
            <person name="Gaillardin C."/>
            <person name="Weissenbach J."/>
            <person name="Wincker P."/>
            <person name="Souciet J.L."/>
        </authorList>
    </citation>
    <scope>NUCLEOTIDE SEQUENCE [LARGE SCALE GENOMIC DNA]</scope>
    <source>
        <strain evidence="4">ATCC 8585 / CBS 2359 / DSM 70799 / NBRC 1267 / NRRL Y-1140 / WM37</strain>
    </source>
</reference>
<dbReference type="EMBL" id="CR382124">
    <property type="protein sequence ID" value="CAH00211.1"/>
    <property type="molecule type" value="Genomic_DNA"/>
</dbReference>
<organism evidence="3 4">
    <name type="scientific">Kluyveromyces lactis (strain ATCC 8585 / CBS 2359 / DSM 70799 / NBRC 1267 / NRRL Y-1140 / WM37)</name>
    <name type="common">Yeast</name>
    <name type="synonym">Candida sphaerica</name>
    <dbReference type="NCBI Taxonomy" id="284590"/>
    <lineage>
        <taxon>Eukaryota</taxon>
        <taxon>Fungi</taxon>
        <taxon>Dikarya</taxon>
        <taxon>Ascomycota</taxon>
        <taxon>Saccharomycotina</taxon>
        <taxon>Saccharomycetes</taxon>
        <taxon>Saccharomycetales</taxon>
        <taxon>Saccharomycetaceae</taxon>
        <taxon>Kluyveromyces</taxon>
    </lineage>
</organism>